<evidence type="ECO:0000313" key="2">
    <source>
        <dbReference type="Proteomes" id="UP000677413"/>
    </source>
</evidence>
<reference evidence="1 2" key="1">
    <citation type="submission" date="2021-04" db="EMBL/GenBank/DDBJ databases">
        <authorList>
            <person name="Tang X."/>
            <person name="Zhou X."/>
            <person name="Chen X."/>
            <person name="Cernava T."/>
            <person name="Zhang C."/>
        </authorList>
    </citation>
    <scope>NUCLEOTIDE SEQUENCE [LARGE SCALE GENOMIC DNA]</scope>
    <source>
        <strain evidence="1 2">BH-SS-21</strain>
    </source>
</reference>
<dbReference type="RefSeq" id="WP_210892759.1">
    <property type="nucleotide sequence ID" value="NZ_JAGPYQ010000002.1"/>
</dbReference>
<comment type="caution">
    <text evidence="1">The sequence shown here is derived from an EMBL/GenBank/DDBJ whole genome shotgun (WGS) entry which is preliminary data.</text>
</comment>
<evidence type="ECO:0000313" key="1">
    <source>
        <dbReference type="EMBL" id="MBQ0854820.1"/>
    </source>
</evidence>
<protein>
    <submittedName>
        <fullName evidence="1">Bacteriocin fulvocin C-related protein</fullName>
    </submittedName>
</protein>
<gene>
    <name evidence="1" type="ORF">J8N05_42420</name>
</gene>
<dbReference type="AlphaFoldDB" id="A0A940Y918"/>
<accession>A0A940Y918</accession>
<dbReference type="NCBIfam" id="NF033852">
    <property type="entry name" value="fulvocin_rel"/>
    <property type="match status" value="1"/>
</dbReference>
<dbReference type="Proteomes" id="UP000677413">
    <property type="component" value="Unassembled WGS sequence"/>
</dbReference>
<sequence length="332" mass="36325">MEQTMAGEHARWIVAFDASCGTCREISDAVRTACDGRLEVLPLTDPQVQQWRVRALGPEPDWTPTLLKVADEEVRAWTGPAMGVPLARRLGARSGARVLVALGTLRRRAKARSPEAVERAGMGRARFLRLGAGLAVAGGIVATGRSPAFAHQAAERARTWAQKHPEQIPRTYAEFIRCPAAFRNAAYQQLSPAERADLWREQWRRYRAIHGDLTADQIRVLDESLAILDDASVFAAPSTAPASERPAVHERLEELRISAIRSFGRDDAHGLFASIGSQEPSASRAAAPDCECSTVSDFCVVRCVYKSCNCLEPIVGCGWLLLYKCNGMCTCP</sequence>
<keyword evidence="2" id="KW-1185">Reference proteome</keyword>
<proteinExistence type="predicted"/>
<name>A0A940Y918_9ACTN</name>
<dbReference type="EMBL" id="JAGPYQ010000002">
    <property type="protein sequence ID" value="MBQ0854820.1"/>
    <property type="molecule type" value="Genomic_DNA"/>
</dbReference>
<organism evidence="1 2">
    <name type="scientific">Streptomyces liliiviolaceus</name>
    <dbReference type="NCBI Taxonomy" id="2823109"/>
    <lineage>
        <taxon>Bacteria</taxon>
        <taxon>Bacillati</taxon>
        <taxon>Actinomycetota</taxon>
        <taxon>Actinomycetes</taxon>
        <taxon>Kitasatosporales</taxon>
        <taxon>Streptomycetaceae</taxon>
        <taxon>Streptomyces</taxon>
    </lineage>
</organism>